<dbReference type="OrthoDB" id="4576018at2759"/>
<evidence type="ECO:0000313" key="3">
    <source>
        <dbReference type="Proteomes" id="UP000001881"/>
    </source>
</evidence>
<dbReference type="OMA" id="PPHERPM"/>
<feature type="compositionally biased region" description="Polar residues" evidence="1">
    <location>
        <begin position="122"/>
        <end position="132"/>
    </location>
</feature>
<dbReference type="InParanoid" id="F7W267"/>
<feature type="region of interest" description="Disordered" evidence="1">
    <location>
        <begin position="112"/>
        <end position="136"/>
    </location>
</feature>
<protein>
    <submittedName>
        <fullName evidence="2">WGS project CABT00000000 data, contig 2.21</fullName>
    </submittedName>
</protein>
<dbReference type="VEuPathDB" id="FungiDB:SMAC_04700"/>
<name>F7W267_SORMK</name>
<reference evidence="2 3" key="1">
    <citation type="journal article" date="2010" name="PLoS Genet.">
        <title>De novo assembly of a 40 Mb eukaryotic genome from short sequence reads: Sordaria macrospora, a model organism for fungal morphogenesis.</title>
        <authorList>
            <person name="Nowrousian M."/>
            <person name="Stajich J."/>
            <person name="Chu M."/>
            <person name="Engh I."/>
            <person name="Espagne E."/>
            <person name="Halliday K."/>
            <person name="Kamerewerd J."/>
            <person name="Kempken F."/>
            <person name="Knab B."/>
            <person name="Kuo H.C."/>
            <person name="Osiewacz H.D."/>
            <person name="Poeggeler S."/>
            <person name="Read N."/>
            <person name="Seiler S."/>
            <person name="Smith K."/>
            <person name="Zickler D."/>
            <person name="Kueck U."/>
            <person name="Freitag M."/>
        </authorList>
    </citation>
    <scope>NUCLEOTIDE SEQUENCE [LARGE SCALE GENOMIC DNA]</scope>
    <source>
        <strain evidence="3">ATCC MYA-333 / DSM 997 / K(L3346) / K-hell</strain>
        <tissue evidence="2">Mycelium</tissue>
    </source>
</reference>
<keyword evidence="3" id="KW-1185">Reference proteome</keyword>
<dbReference type="EMBL" id="CABT02000021">
    <property type="protein sequence ID" value="CCC11717.1"/>
    <property type="molecule type" value="Genomic_DNA"/>
</dbReference>
<evidence type="ECO:0000313" key="2">
    <source>
        <dbReference type="EMBL" id="CCC11717.1"/>
    </source>
</evidence>
<organism evidence="2 3">
    <name type="scientific">Sordaria macrospora (strain ATCC MYA-333 / DSM 997 / K(L3346) / K-hell)</name>
    <dbReference type="NCBI Taxonomy" id="771870"/>
    <lineage>
        <taxon>Eukaryota</taxon>
        <taxon>Fungi</taxon>
        <taxon>Dikarya</taxon>
        <taxon>Ascomycota</taxon>
        <taxon>Pezizomycotina</taxon>
        <taxon>Sordariomycetes</taxon>
        <taxon>Sordariomycetidae</taxon>
        <taxon>Sordariales</taxon>
        <taxon>Sordariaceae</taxon>
        <taxon>Sordaria</taxon>
    </lineage>
</organism>
<comment type="caution">
    <text evidence="2">The sequence shown here is derived from an EMBL/GenBank/DDBJ whole genome shotgun (WGS) entry which is preliminary data.</text>
</comment>
<sequence>MSSDSEDSEDRSLVVYNEFLKIQHSPLLQEYSISRKVARILPLLPPLSAWGVIEIVCYKLGSFWDVSPTDPSSPTTTSTLRRDHDKRAMLRHEIAFDLVHFLTSPQLNLNPYGNGNGNHYGSPQNNHNNNGTPAPPEFPGWGFPIPSMPGVSQVHLVFHDTPNYSDDEKRYLVSRSDFFHDESVFVAVFDSDTPNEERDINGIDRHQMLWIAPNQMIPIMQIRIDGTKQPAAILWRDQVTDGWHDGGNHQHQQPPIPVPPHERPMSTAFPGYKKFCLDRHPEDSKYALNSSALYIRADIVDQNWPIGYYSHHHHHH</sequence>
<dbReference type="eggNOG" id="ENOG502RKKS">
    <property type="taxonomic scope" value="Eukaryota"/>
</dbReference>
<feature type="compositionally biased region" description="Low complexity" evidence="1">
    <location>
        <begin position="112"/>
        <end position="121"/>
    </location>
</feature>
<proteinExistence type="predicted"/>
<accession>F7W267</accession>
<evidence type="ECO:0000256" key="1">
    <source>
        <dbReference type="SAM" id="MobiDB-lite"/>
    </source>
</evidence>
<dbReference type="HOGENOM" id="CLU_880448_0_0_1"/>
<dbReference type="AlphaFoldDB" id="F7W267"/>
<gene>
    <name evidence="2" type="ORF">SMAC_04700</name>
</gene>
<dbReference type="Proteomes" id="UP000001881">
    <property type="component" value="Unassembled WGS sequence"/>
</dbReference>